<proteinExistence type="predicted"/>
<dbReference type="GO" id="GO:0003700">
    <property type="term" value="F:DNA-binding transcription factor activity"/>
    <property type="evidence" value="ECO:0007669"/>
    <property type="project" value="InterPro"/>
</dbReference>
<evidence type="ECO:0000259" key="4">
    <source>
        <dbReference type="PROSITE" id="PS50949"/>
    </source>
</evidence>
<evidence type="ECO:0000256" key="2">
    <source>
        <dbReference type="ARBA" id="ARBA00023125"/>
    </source>
</evidence>
<dbReference type="AlphaFoldDB" id="A0A9E8CT67"/>
<dbReference type="Pfam" id="PF07729">
    <property type="entry name" value="FCD"/>
    <property type="match status" value="1"/>
</dbReference>
<name>A0A9E8CT67_9HYPH</name>
<accession>A0A9E8CT67</accession>
<dbReference type="Pfam" id="PF00392">
    <property type="entry name" value="GntR"/>
    <property type="match status" value="1"/>
</dbReference>
<keyword evidence="3" id="KW-0804">Transcription</keyword>
<evidence type="ECO:0000313" key="5">
    <source>
        <dbReference type="EMBL" id="UZF88438.1"/>
    </source>
</evidence>
<dbReference type="PANTHER" id="PTHR43537:SF20">
    <property type="entry name" value="HTH-TYPE TRANSCRIPTIONAL REPRESSOR GLAR"/>
    <property type="match status" value="1"/>
</dbReference>
<reference evidence="5" key="1">
    <citation type="submission" date="2022-08" db="EMBL/GenBank/DDBJ databases">
        <title>Complete Genome Sequences of 2 Bosea sp. soil isolates.</title>
        <authorList>
            <person name="Alvarez Arevalo M."/>
            <person name="Sterndorff E.B."/>
            <person name="Faurdal D."/>
            <person name="Joergensen T.S."/>
            <person name="Weber T."/>
        </authorList>
    </citation>
    <scope>NUCLEOTIDE SEQUENCE</scope>
    <source>
        <strain evidence="5">NBC_00436</strain>
    </source>
</reference>
<dbReference type="InterPro" id="IPR036390">
    <property type="entry name" value="WH_DNA-bd_sf"/>
</dbReference>
<dbReference type="InterPro" id="IPR036388">
    <property type="entry name" value="WH-like_DNA-bd_sf"/>
</dbReference>
<organism evidence="5">
    <name type="scientific">Bosea sp. NBC_00436</name>
    <dbReference type="NCBI Taxonomy" id="2969620"/>
    <lineage>
        <taxon>Bacteria</taxon>
        <taxon>Pseudomonadati</taxon>
        <taxon>Pseudomonadota</taxon>
        <taxon>Alphaproteobacteria</taxon>
        <taxon>Hyphomicrobiales</taxon>
        <taxon>Boseaceae</taxon>
        <taxon>Bosea</taxon>
    </lineage>
</organism>
<dbReference type="PROSITE" id="PS50949">
    <property type="entry name" value="HTH_GNTR"/>
    <property type="match status" value="1"/>
</dbReference>
<dbReference type="SUPFAM" id="SSF48008">
    <property type="entry name" value="GntR ligand-binding domain-like"/>
    <property type="match status" value="1"/>
</dbReference>
<feature type="domain" description="HTH gntR-type" evidence="4">
    <location>
        <begin position="14"/>
        <end position="81"/>
    </location>
</feature>
<dbReference type="SMART" id="SM00345">
    <property type="entry name" value="HTH_GNTR"/>
    <property type="match status" value="1"/>
</dbReference>
<dbReference type="Gene3D" id="1.20.120.530">
    <property type="entry name" value="GntR ligand-binding domain-like"/>
    <property type="match status" value="1"/>
</dbReference>
<dbReference type="InterPro" id="IPR008920">
    <property type="entry name" value="TF_FadR/GntR_C"/>
</dbReference>
<dbReference type="EMBL" id="CP102774">
    <property type="protein sequence ID" value="UZF88438.1"/>
    <property type="molecule type" value="Genomic_DNA"/>
</dbReference>
<gene>
    <name evidence="5" type="ORF">NWE54_06535</name>
</gene>
<dbReference type="InterPro" id="IPR000524">
    <property type="entry name" value="Tscrpt_reg_HTH_GntR"/>
</dbReference>
<keyword evidence="2" id="KW-0238">DNA-binding</keyword>
<sequence>MRAGAEAEVLAEGRSQAERAYQLLRGEILHGDLMPGERLRANDLQDRYSLGLTPIREALMRLSSEGFVAAETHRGSRVSELSPQEFADLMATRREIERLCLAKAIALGNAAWEAEIVAAMHMLSRAPLPASPEDREAAAFWEAQHRRFHLALVSACGSDWLLRFWSVLADHSERYRKLRLLRRHEAGAEVRDVNSEHVAIMDAVLARDADKACRLMDAHLAATETSVLRLLRAETEKKDEPR</sequence>
<protein>
    <submittedName>
        <fullName evidence="5">GntR family transcriptional regulator</fullName>
    </submittedName>
</protein>
<dbReference type="Gene3D" id="1.10.10.10">
    <property type="entry name" value="Winged helix-like DNA-binding domain superfamily/Winged helix DNA-binding domain"/>
    <property type="match status" value="1"/>
</dbReference>
<dbReference type="SUPFAM" id="SSF46785">
    <property type="entry name" value="Winged helix' DNA-binding domain"/>
    <property type="match status" value="1"/>
</dbReference>
<evidence type="ECO:0000256" key="3">
    <source>
        <dbReference type="ARBA" id="ARBA00023163"/>
    </source>
</evidence>
<dbReference type="PANTHER" id="PTHR43537">
    <property type="entry name" value="TRANSCRIPTIONAL REGULATOR, GNTR FAMILY"/>
    <property type="match status" value="1"/>
</dbReference>
<keyword evidence="1" id="KW-0805">Transcription regulation</keyword>
<dbReference type="InterPro" id="IPR011711">
    <property type="entry name" value="GntR_C"/>
</dbReference>
<dbReference type="GO" id="GO:0003677">
    <property type="term" value="F:DNA binding"/>
    <property type="evidence" value="ECO:0007669"/>
    <property type="project" value="UniProtKB-KW"/>
</dbReference>
<evidence type="ECO:0000256" key="1">
    <source>
        <dbReference type="ARBA" id="ARBA00023015"/>
    </source>
</evidence>
<dbReference type="SMART" id="SM00895">
    <property type="entry name" value="FCD"/>
    <property type="match status" value="1"/>
</dbReference>